<proteinExistence type="inferred from homology"/>
<evidence type="ECO:0000313" key="6">
    <source>
        <dbReference type="Proteomes" id="UP000003460"/>
    </source>
</evidence>
<dbReference type="Pfam" id="PF17293">
    <property type="entry name" value="Arm-DNA-bind_5"/>
    <property type="match status" value="1"/>
</dbReference>
<evidence type="ECO:0000256" key="2">
    <source>
        <dbReference type="ARBA" id="ARBA00023125"/>
    </source>
</evidence>
<dbReference type="EMBL" id="ACIJ02000020">
    <property type="protein sequence ID" value="EEX71468.1"/>
    <property type="molecule type" value="Genomic_DNA"/>
</dbReference>
<accession>C9LHE9</accession>
<protein>
    <submittedName>
        <fullName evidence="5">Site-specific recombinase, phage integrase family</fullName>
    </submittedName>
</protein>
<comment type="similarity">
    <text evidence="1">Belongs to the 'phage' integrase family.</text>
</comment>
<dbReference type="GO" id="GO:0003677">
    <property type="term" value="F:DNA binding"/>
    <property type="evidence" value="ECO:0007669"/>
    <property type="project" value="UniProtKB-KW"/>
</dbReference>
<dbReference type="CDD" id="cd01185">
    <property type="entry name" value="INTN1_C_like"/>
    <property type="match status" value="1"/>
</dbReference>
<dbReference type="Proteomes" id="UP000003460">
    <property type="component" value="Unassembled WGS sequence"/>
</dbReference>
<feature type="domain" description="Tyr recombinase" evidence="4">
    <location>
        <begin position="301"/>
        <end position="474"/>
    </location>
</feature>
<dbReference type="PANTHER" id="PTHR30349:SF64">
    <property type="entry name" value="PROPHAGE INTEGRASE INTD-RELATED"/>
    <property type="match status" value="1"/>
</dbReference>
<organism evidence="5 6">
    <name type="scientific">Alloprevotella tannerae ATCC 51259</name>
    <dbReference type="NCBI Taxonomy" id="626522"/>
    <lineage>
        <taxon>Bacteria</taxon>
        <taxon>Pseudomonadati</taxon>
        <taxon>Bacteroidota</taxon>
        <taxon>Bacteroidia</taxon>
        <taxon>Bacteroidales</taxon>
        <taxon>Prevotellaceae</taxon>
        <taxon>Alloprevotella</taxon>
    </lineage>
</organism>
<dbReference type="InterPro" id="IPR025269">
    <property type="entry name" value="SAM-like_dom"/>
</dbReference>
<evidence type="ECO:0000256" key="3">
    <source>
        <dbReference type="ARBA" id="ARBA00023172"/>
    </source>
</evidence>
<dbReference type="InterPro" id="IPR050090">
    <property type="entry name" value="Tyrosine_recombinase_XerCD"/>
</dbReference>
<dbReference type="GO" id="GO:0006310">
    <property type="term" value="P:DNA recombination"/>
    <property type="evidence" value="ECO:0007669"/>
    <property type="project" value="UniProtKB-KW"/>
</dbReference>
<keyword evidence="6" id="KW-1185">Reference proteome</keyword>
<dbReference type="GO" id="GO:0015074">
    <property type="term" value="P:DNA integration"/>
    <property type="evidence" value="ECO:0007669"/>
    <property type="project" value="InterPro"/>
</dbReference>
<dbReference type="Gene3D" id="1.10.150.130">
    <property type="match status" value="1"/>
</dbReference>
<dbReference type="InterPro" id="IPR035386">
    <property type="entry name" value="Arm-DNA-bind_5"/>
</dbReference>
<dbReference type="InterPro" id="IPR013762">
    <property type="entry name" value="Integrase-like_cat_sf"/>
</dbReference>
<comment type="caution">
    <text evidence="5">The sequence shown here is derived from an EMBL/GenBank/DDBJ whole genome shotgun (WGS) entry which is preliminary data.</text>
</comment>
<dbReference type="PROSITE" id="PS51898">
    <property type="entry name" value="TYR_RECOMBINASE"/>
    <property type="match status" value="1"/>
</dbReference>
<dbReference type="Gene3D" id="1.10.443.10">
    <property type="entry name" value="Intergrase catalytic core"/>
    <property type="match status" value="1"/>
</dbReference>
<evidence type="ECO:0000313" key="5">
    <source>
        <dbReference type="EMBL" id="EEX71468.1"/>
    </source>
</evidence>
<gene>
    <name evidence="5" type="ORF">GCWU000325_01652</name>
</gene>
<dbReference type="STRING" id="626522.GCWU000325_01652"/>
<evidence type="ECO:0000259" key="4">
    <source>
        <dbReference type="PROSITE" id="PS51898"/>
    </source>
</evidence>
<reference evidence="5" key="1">
    <citation type="submission" date="2009-09" db="EMBL/GenBank/DDBJ databases">
        <authorList>
            <person name="Weinstock G."/>
            <person name="Sodergren E."/>
            <person name="Clifton S."/>
            <person name="Fulton L."/>
            <person name="Fulton B."/>
            <person name="Courtney L."/>
            <person name="Fronick C."/>
            <person name="Harrison M."/>
            <person name="Strong C."/>
            <person name="Farmer C."/>
            <person name="Delahaunty K."/>
            <person name="Markovic C."/>
            <person name="Hall O."/>
            <person name="Minx P."/>
            <person name="Tomlinson C."/>
            <person name="Mitreva M."/>
            <person name="Nelson J."/>
            <person name="Hou S."/>
            <person name="Wollam A."/>
            <person name="Pepin K.H."/>
            <person name="Johnson M."/>
            <person name="Bhonagiri V."/>
            <person name="Nash W.E."/>
            <person name="Warren W."/>
            <person name="Chinwalla A."/>
            <person name="Mardis E.R."/>
            <person name="Wilson R.K."/>
        </authorList>
    </citation>
    <scope>NUCLEOTIDE SEQUENCE [LARGE SCALE GENOMIC DNA]</scope>
    <source>
        <strain evidence="5">ATCC 51259</strain>
    </source>
</reference>
<dbReference type="PANTHER" id="PTHR30349">
    <property type="entry name" value="PHAGE INTEGRASE-RELATED"/>
    <property type="match status" value="1"/>
</dbReference>
<dbReference type="Pfam" id="PF13102">
    <property type="entry name" value="Phage_int_SAM_5"/>
    <property type="match status" value="1"/>
</dbReference>
<dbReference type="InterPro" id="IPR010998">
    <property type="entry name" value="Integrase_recombinase_N"/>
</dbReference>
<name>C9LHE9_9BACT</name>
<dbReference type="InterPro" id="IPR002104">
    <property type="entry name" value="Integrase_catalytic"/>
</dbReference>
<sequence>MNAQNTLLWLQSGYIFFEPPKNCSQEFVESSFRVLVFCCYSDNYVELCSWSTEIETMDFWLQSAICPATISLLLAIIKNKQSMKSIFRTVFYLRSNYVNKEGKTPVMLRIYLNNERLSLGSTGIAVVQSLWDKENEKLKGRTTDVLSTNLELDNIRNGLQNIYRKLEDSSDLCLERIKAEFLGKKEDIDTLSQLFDKHNADIAQQVGISVSAATLQKYNVCRRHFLEFLQNGYRRADIKLSELTYTVIREFDIYLRTAVGQNANTATKTMKTFKTIVILGQKMGVLHHDPFLNHRFHLEPVNRGFLTDEEIMKIANKDFGIQRLELVRDVFIFSCFTGLAYIDVSNLTLDNIVTLDDKQWIMTKRQKTSVEANVLLLDIPKSIIAKYSHKTYRDGKLFPILSNQKTNSYLKEIADLCGIKKNLTFHLARHTFATMSLSKGVPMESVSKMLGHTNIKTTQIYARITNKKIEHDMEQLADKLGKFNTAMGV</sequence>
<dbReference type="Pfam" id="PF00589">
    <property type="entry name" value="Phage_integrase"/>
    <property type="match status" value="1"/>
</dbReference>
<dbReference type="SUPFAM" id="SSF56349">
    <property type="entry name" value="DNA breaking-rejoining enzymes"/>
    <property type="match status" value="1"/>
</dbReference>
<dbReference type="InterPro" id="IPR011010">
    <property type="entry name" value="DNA_brk_join_enz"/>
</dbReference>
<dbReference type="HOGENOM" id="CLU_033139_2_0_10"/>
<keyword evidence="2" id="KW-0238">DNA-binding</keyword>
<keyword evidence="3" id="KW-0233">DNA recombination</keyword>
<dbReference type="AlphaFoldDB" id="C9LHE9"/>
<evidence type="ECO:0000256" key="1">
    <source>
        <dbReference type="ARBA" id="ARBA00008857"/>
    </source>
</evidence>
<dbReference type="eggNOG" id="COG4974">
    <property type="taxonomic scope" value="Bacteria"/>
</dbReference>